<dbReference type="CDD" id="cd00713">
    <property type="entry name" value="GltS"/>
    <property type="match status" value="1"/>
</dbReference>
<keyword evidence="18 24" id="KW-0003">3Fe-4S</keyword>
<protein>
    <recommendedName>
        <fullName evidence="22">Glutamate synthase [NADH]</fullName>
        <ecNumber evidence="19">1.4.1.14</ecNumber>
    </recommendedName>
</protein>
<dbReference type="GO" id="GO:0097054">
    <property type="term" value="P:L-glutamate biosynthetic process"/>
    <property type="evidence" value="ECO:0007669"/>
    <property type="project" value="UniProtKB-UniPathway"/>
</dbReference>
<dbReference type="FunFam" id="3.50.50.60:FF:000160">
    <property type="entry name" value="Glutamate synthase (NADPH)"/>
    <property type="match status" value="1"/>
</dbReference>
<dbReference type="Pfam" id="PF01645">
    <property type="entry name" value="Glu_synthase"/>
    <property type="match status" value="1"/>
</dbReference>
<dbReference type="GO" id="GO:0016040">
    <property type="term" value="F:glutamate synthase (NADH) activity"/>
    <property type="evidence" value="ECO:0007669"/>
    <property type="project" value="UniProtKB-EC"/>
</dbReference>
<dbReference type="GO" id="GO:0050660">
    <property type="term" value="F:flavin adenine dinucleotide binding"/>
    <property type="evidence" value="ECO:0007669"/>
    <property type="project" value="InterPro"/>
</dbReference>
<keyword evidence="15" id="KW-0408">Iron</keyword>
<evidence type="ECO:0000256" key="16">
    <source>
        <dbReference type="ARBA" id="ARBA00023014"/>
    </source>
</evidence>
<dbReference type="InterPro" id="IPR023753">
    <property type="entry name" value="FAD/NAD-binding_dom"/>
</dbReference>
<dbReference type="InterPro" id="IPR017932">
    <property type="entry name" value="GATase_2_dom"/>
</dbReference>
<dbReference type="SUPFAM" id="SSF51971">
    <property type="entry name" value="Nucleotide-binding domain"/>
    <property type="match status" value="1"/>
</dbReference>
<dbReference type="InterPro" id="IPR051394">
    <property type="entry name" value="Glutamate_Synthase"/>
</dbReference>
<dbReference type="EC" id="1.4.1.14" evidence="19"/>
<dbReference type="Gene3D" id="3.50.50.60">
    <property type="entry name" value="FAD/NAD(P)-binding domain"/>
    <property type="match status" value="2"/>
</dbReference>
<evidence type="ECO:0000256" key="8">
    <source>
        <dbReference type="ARBA" id="ARBA00022605"/>
    </source>
</evidence>
<evidence type="ECO:0000256" key="3">
    <source>
        <dbReference type="ARBA" id="ARBA00004802"/>
    </source>
</evidence>
<dbReference type="GO" id="GO:0051538">
    <property type="term" value="F:3 iron, 4 sulfur cluster binding"/>
    <property type="evidence" value="ECO:0007669"/>
    <property type="project" value="UniProtKB-KW"/>
</dbReference>
<keyword evidence="8" id="KW-0028">Amino-acid biosynthesis</keyword>
<dbReference type="PIRSF" id="PIRSF000187">
    <property type="entry name" value="GOGAT"/>
    <property type="match status" value="1"/>
</dbReference>
<keyword evidence="16 24" id="KW-0411">Iron-sulfur</keyword>
<evidence type="ECO:0000313" key="28">
    <source>
        <dbReference type="Proteomes" id="UP000245946"/>
    </source>
</evidence>
<evidence type="ECO:0000256" key="23">
    <source>
        <dbReference type="PIRSR" id="PIRSR000187-1"/>
    </source>
</evidence>
<keyword evidence="13" id="KW-0315">Glutamine amidotransferase</keyword>
<dbReference type="SUPFAM" id="SSF69336">
    <property type="entry name" value="Alpha subunit of glutamate synthase, C-terminal domain"/>
    <property type="match status" value="1"/>
</dbReference>
<dbReference type="NCBIfam" id="TIGR01317">
    <property type="entry name" value="GOGAT_sm_gam"/>
    <property type="match status" value="1"/>
</dbReference>
<evidence type="ECO:0000256" key="19">
    <source>
        <dbReference type="ARBA" id="ARBA00024383"/>
    </source>
</evidence>
<feature type="binding site" evidence="24">
    <location>
        <position position="1212"/>
    </location>
    <ligand>
        <name>[3Fe-4S] cluster</name>
        <dbReference type="ChEBI" id="CHEBI:21137"/>
    </ligand>
</feature>
<dbReference type="UniPathway" id="UPA00045"/>
<comment type="pathway">
    <text evidence="5">Amino-acid biosynthesis; L-glutamate biosynthesis via GLT pathway; L-glutamate from 2-oxoglutarate and L-glutamine (NAD(+) route): step 1/1.</text>
</comment>
<dbReference type="PRINTS" id="PR00419">
    <property type="entry name" value="ADXRDTASE"/>
</dbReference>
<keyword evidence="11" id="KW-0479">Metal-binding</keyword>
<evidence type="ECO:0000256" key="21">
    <source>
        <dbReference type="ARBA" id="ARBA00057049"/>
    </source>
</evidence>
<organism evidence="27 28">
    <name type="scientific">Tilletiopsis washingtonensis</name>
    <dbReference type="NCBI Taxonomy" id="58919"/>
    <lineage>
        <taxon>Eukaryota</taxon>
        <taxon>Fungi</taxon>
        <taxon>Dikarya</taxon>
        <taxon>Basidiomycota</taxon>
        <taxon>Ustilaginomycotina</taxon>
        <taxon>Exobasidiomycetes</taxon>
        <taxon>Entylomatales</taxon>
        <taxon>Entylomatales incertae sedis</taxon>
        <taxon>Tilletiopsis</taxon>
    </lineage>
</organism>
<evidence type="ECO:0000256" key="1">
    <source>
        <dbReference type="ARBA" id="ARBA00001917"/>
    </source>
</evidence>
<keyword evidence="28" id="KW-1185">Reference proteome</keyword>
<evidence type="ECO:0000256" key="20">
    <source>
        <dbReference type="ARBA" id="ARBA00048867"/>
    </source>
</evidence>
<dbReference type="SUPFAM" id="SSF51395">
    <property type="entry name" value="FMN-linked oxidoreductases"/>
    <property type="match status" value="1"/>
</dbReference>
<dbReference type="Gene3D" id="2.160.20.60">
    <property type="entry name" value="Glutamate synthase, alpha subunit, C-terminal domain"/>
    <property type="match status" value="1"/>
</dbReference>
<dbReference type="InterPro" id="IPR009051">
    <property type="entry name" value="Helical_ferredxn"/>
</dbReference>
<dbReference type="FunFam" id="1.10.1060.10:FF:000006">
    <property type="entry name" value="Glutamate synthase (NADPH/NADH)"/>
    <property type="match status" value="1"/>
</dbReference>
<dbReference type="GO" id="GO:0010181">
    <property type="term" value="F:FMN binding"/>
    <property type="evidence" value="ECO:0007669"/>
    <property type="project" value="InterPro"/>
</dbReference>
<feature type="domain" description="Glutamine amidotransferase type-2" evidence="26">
    <location>
        <begin position="78"/>
        <end position="489"/>
    </location>
</feature>
<dbReference type="FunFam" id="3.20.20.70:FF:000017">
    <property type="entry name" value="Glutamate synthase [NADH], amyloplastic"/>
    <property type="match status" value="1"/>
</dbReference>
<reference evidence="27 28" key="1">
    <citation type="journal article" date="2018" name="Mol. Biol. Evol.">
        <title>Broad Genomic Sampling Reveals a Smut Pathogenic Ancestry of the Fungal Clade Ustilaginomycotina.</title>
        <authorList>
            <person name="Kijpornyongpan T."/>
            <person name="Mondo S.J."/>
            <person name="Barry K."/>
            <person name="Sandor L."/>
            <person name="Lee J."/>
            <person name="Lipzen A."/>
            <person name="Pangilinan J."/>
            <person name="LaButti K."/>
            <person name="Hainaut M."/>
            <person name="Henrissat B."/>
            <person name="Grigoriev I.V."/>
            <person name="Spatafora J.W."/>
            <person name="Aime M.C."/>
        </authorList>
    </citation>
    <scope>NUCLEOTIDE SEQUENCE [LARGE SCALE GENOMIC DNA]</scope>
    <source>
        <strain evidence="27 28">MCA 4186</strain>
    </source>
</reference>
<dbReference type="SUPFAM" id="SSF56235">
    <property type="entry name" value="N-terminal nucleophile aminohydrolases (Ntn hydrolases)"/>
    <property type="match status" value="1"/>
</dbReference>
<dbReference type="GeneID" id="37272965"/>
<dbReference type="NCBIfam" id="NF008730">
    <property type="entry name" value="PRK11750.1"/>
    <property type="match status" value="1"/>
</dbReference>
<comment type="pathway">
    <text evidence="4">Nitrogen metabolism.</text>
</comment>
<dbReference type="InterPro" id="IPR029055">
    <property type="entry name" value="Ntn_hydrolases_N"/>
</dbReference>
<dbReference type="Gene3D" id="3.20.20.70">
    <property type="entry name" value="Aldolase class I"/>
    <property type="match status" value="2"/>
</dbReference>
<dbReference type="Proteomes" id="UP000245946">
    <property type="component" value="Unassembled WGS sequence"/>
</dbReference>
<comment type="cofactor">
    <cofactor evidence="24">
        <name>[3Fe-4S] cluster</name>
        <dbReference type="ChEBI" id="CHEBI:21137"/>
    </cofactor>
    <text evidence="24">Binds 1 [3Fe-4S] cluster.</text>
</comment>
<evidence type="ECO:0000256" key="24">
    <source>
        <dbReference type="PIRSR" id="PIRSR000187-2"/>
    </source>
</evidence>
<dbReference type="GO" id="GO:0016639">
    <property type="term" value="F:oxidoreductase activity, acting on the CH-NH2 group of donors, NAD or NADP as acceptor"/>
    <property type="evidence" value="ECO:0007669"/>
    <property type="project" value="InterPro"/>
</dbReference>
<dbReference type="CDD" id="cd00982">
    <property type="entry name" value="gltB_C"/>
    <property type="match status" value="1"/>
</dbReference>
<keyword evidence="14" id="KW-0560">Oxidoreductase</keyword>
<dbReference type="InterPro" id="IPR013785">
    <property type="entry name" value="Aldolase_TIM"/>
</dbReference>
<sequence>MSSSLATFAAEAGMSRRERNDLMTREMAAIQEHEEMTTSDDFDANGFASVVRDESTWGAGSLPAAQGLYNPDEEKDACGVGFMCHIKGKPSHKIVTDAKSLLCNMTHRGATGADARDGDGAGVMTGIPDAFLRREVKTDLGIELPEQGQYAVGNLFFDPRDDKARASHIAQVEKMAEDLHLRVLGWRDVPVDNSLLGPAALSKEPKIMQPFVVLADHYGREGKKSQGEGKPFDGQYFSRQLYVLRKSATHAIGLPKWFYVCSLSNTNIIYKGQLSPKQVYDYYHDLNHERYASHFALVHSRFSTNTFPSWDRAQPMRWAAHNGEINTIRGNKNWMHAREGQLRSETFKDELDLLYPIIENGGSDSAAFDNVLELLVINNVLTLPQAVMMMIPEAWQGNEAEMDPAKRAFYQWAACLMEPWDGPALFTFSDGRYCGANLDRNGLRPCRYSITDDDIMVCASEVGAVTIDPARVVAKGRLQPGKMLLVDTVEGRVVDDRELKLTTSQRADFAAWLEAQLLQLPEIVDVVRHATQNDIAVKLDDERLSTDPKLLAFGYTAEQISLLMMPMVAEGKEPLGSMGNDGPLACMAQAPRLIYDYFRQLFAQVTNPPIDPIREAVVMSLEQYVGPEGNILEMRPDQCHRLRLESPILTIEQCNALKRLDLAHEDWPAKTIDITYDKGEGIDGYEATLNRICAEASQAIRDNYRVVILSDRGVNKDRVPISSLIAVGGVHHHLIRSKERSRVALLVESGEAREVHHMCVLVGYGADAICPWLAMESMMKVSREGLLKVELTNDQVVDNWKHAVDSGILKVMSKMGISTLQSYKGAQIFEALGLAEDVIKRCFVGTASRIQGSDFLLLAMDALEFHDRGYPSRDTISIAGLPESGEYHWRDGGEAHINDPVSIANLQDAAREKNQNAWDTYSKAAHNAIKATSLRGLLEFDYGKVRPIPVDQVEPWTEIVQRFCTGAMSYGSISMEAHSALAIAMNRLGGKSNTGEGGEDAERSIPLPNGDSLRSKIKQIASGRFGVTSNYLADSDELQIKMAQGAKPGEGGELPGHKVSASIARTRHSTAGVGLISPPPHHDIYSIEDLKQLIYDLKCANPRARVSVKLVSEVGVGIVASGVAKAKADHILISGHDGGTGASRWTGIKYAGLPWELGLAETHQTLVLNDLRGRVTVQTDGQIRTGRDVAIACLLGAEEWGFATTPLIALGCIMMRKCHLNTCPVGIATQDPELREKFAGQPEHVVNFFYMLAEELRGIMAKLGMRTINEMVGRADLLKVDESLRTPKTANLDLSPLLKPAHQMRPGAATYKVRQQDHRLYVRLDNKFISEAEPALMEGLPVQIECDVVNTDRALGATLSYRVSKLYGEEGLPRDTIHINARGSAGQSCGAFLAPGITFELEGDANDYVGKGMSGGRLIVYPPKNSQFKAEENIIVGNVCLYGATTGNAYFRGIAAERFAVRNSGAHAVVEGVGDHGCEYMTGGRVVVLGSTGRNFAAGMSGGIAYVLDMQRDFASKCNQEMVELGPVKDPHDIAELRNLIENHRHYTGSTVADHVIHDFHHLLPRFVRVMPLDYKRVLEEEAAKAAAEKKRSSHVDLLGTLSRHGSQVDVSLSEQRTELNQQNEKGEPSVVDVEDSMVDDETAKARLSKLDKVRGFMKYKRLGEHYRTPTKRVKDFKELSTRLTDSELKYQTARCMDCGVPFCQSDTGCPISNVIPKWNDLVFKGQWQDALNRLMMTNNFPEFTGRVCPAPCEGACVLGITEQPVGIKSIECAIIDKGFAEGWMVPRPPKVRTGKTVAIVGSGPAGLACADQLNKAGHSVTVYERADRIGGLLMYGIPNMKLDKAIVDRRVKLLEDEGITFVPNCSVGTDVQPEELKAQNDALVYATGATWPRDLPIEGRDANGVHFAMDFLRPTTAALLNNEINGSAVEALVKGKDVIVIGGGDTGNDALGSSIRLGAKSVANFELLPEPPVSRARDNQWPQFPRVRKTDYGHQEVADKFGKDPRTYSITTTKFEKDDEGNLAALHTAAVQWTKDAQGRWKMEKVPGSEKRWPCQACFLALGFLSPEKEAFASLSLEQDGRGNIKADDNKGKSPYATSVPNVYACGDARRGQSLIVWGIQEGRACAAVIDTQLQGNTRLPWAGGIPARRFDKFVTNSPREKVASAA</sequence>
<keyword evidence="10" id="KW-0288">FMN</keyword>
<evidence type="ECO:0000256" key="13">
    <source>
        <dbReference type="ARBA" id="ARBA00022962"/>
    </source>
</evidence>
<evidence type="ECO:0000256" key="7">
    <source>
        <dbReference type="ARBA" id="ARBA00011233"/>
    </source>
</evidence>
<dbReference type="InterPro" id="IPR002932">
    <property type="entry name" value="Glu_synthdom"/>
</dbReference>
<feature type="compositionally biased region" description="Polar residues" evidence="25">
    <location>
        <begin position="1607"/>
        <end position="1624"/>
    </location>
</feature>
<dbReference type="Pfam" id="PF04898">
    <property type="entry name" value="Glu_syn_central"/>
    <property type="match status" value="1"/>
</dbReference>
<evidence type="ECO:0000256" key="12">
    <source>
        <dbReference type="ARBA" id="ARBA00022827"/>
    </source>
</evidence>
<evidence type="ECO:0000256" key="18">
    <source>
        <dbReference type="ARBA" id="ARBA00023291"/>
    </source>
</evidence>
<dbReference type="Gene3D" id="1.10.1060.10">
    <property type="entry name" value="Alpha-helical ferredoxin"/>
    <property type="match status" value="1"/>
</dbReference>
<dbReference type="PANTHER" id="PTHR43100">
    <property type="entry name" value="GLUTAMATE SYNTHASE [NADPH] SMALL CHAIN"/>
    <property type="match status" value="1"/>
</dbReference>
<feature type="binding site" evidence="24">
    <location>
        <position position="1218"/>
    </location>
    <ligand>
        <name>[3Fe-4S] cluster</name>
        <dbReference type="ChEBI" id="CHEBI:21137"/>
    </ligand>
</feature>
<dbReference type="InterPro" id="IPR012220">
    <property type="entry name" value="Glu_synth_euk"/>
</dbReference>
<comment type="similarity">
    <text evidence="6">Belongs to the glutamate synthase family.</text>
</comment>
<feature type="region of interest" description="Disordered" evidence="25">
    <location>
        <begin position="1607"/>
        <end position="1634"/>
    </location>
</feature>
<comment type="catalytic activity">
    <reaction evidence="20">
        <text>2 L-glutamate + NAD(+) = L-glutamine + 2-oxoglutarate + NADH + H(+)</text>
        <dbReference type="Rhea" id="RHEA:13753"/>
        <dbReference type="ChEBI" id="CHEBI:15378"/>
        <dbReference type="ChEBI" id="CHEBI:16810"/>
        <dbReference type="ChEBI" id="CHEBI:29985"/>
        <dbReference type="ChEBI" id="CHEBI:57540"/>
        <dbReference type="ChEBI" id="CHEBI:57945"/>
        <dbReference type="ChEBI" id="CHEBI:58359"/>
        <dbReference type="EC" id="1.4.1.14"/>
    </reaction>
</comment>
<feature type="binding site" evidence="24">
    <location>
        <position position="1223"/>
    </location>
    <ligand>
        <name>[3Fe-4S] cluster</name>
        <dbReference type="ChEBI" id="CHEBI:21137"/>
    </ligand>
</feature>
<dbReference type="InterPro" id="IPR006005">
    <property type="entry name" value="Glut_synth_ssu1"/>
</dbReference>
<dbReference type="CDD" id="cd02808">
    <property type="entry name" value="GltS_FMN"/>
    <property type="match status" value="1"/>
</dbReference>
<dbReference type="GO" id="GO:0019676">
    <property type="term" value="P:ammonia assimilation cycle"/>
    <property type="evidence" value="ECO:0007669"/>
    <property type="project" value="UniProtKB-ARBA"/>
</dbReference>
<evidence type="ECO:0000256" key="6">
    <source>
        <dbReference type="ARBA" id="ARBA00009716"/>
    </source>
</evidence>
<dbReference type="InterPro" id="IPR002489">
    <property type="entry name" value="Glu_synth_asu_C"/>
</dbReference>
<comment type="function">
    <text evidence="21">Forms L-glutamate from L-glutamine and 2-oxoglutarate. Represents an alternative pathway to L-glutamate dehydrogenase for the biosynthesis of L-glutamate. Participates with glutamine synthetase in ammonia assimilation processes. The enzyme is specific for NADH, L-glutamine and 2-oxoglutarate.</text>
</comment>
<evidence type="ECO:0000256" key="17">
    <source>
        <dbReference type="ARBA" id="ARBA00023164"/>
    </source>
</evidence>
<gene>
    <name evidence="27" type="ORF">FA09DRAFT_361979</name>
</gene>
<comment type="cofactor">
    <cofactor evidence="1">
        <name>FMN</name>
        <dbReference type="ChEBI" id="CHEBI:58210"/>
    </cofactor>
</comment>
<dbReference type="UniPathway" id="UPA00634">
    <property type="reaction ID" value="UER00690"/>
</dbReference>
<dbReference type="InterPro" id="IPR006982">
    <property type="entry name" value="Glu_synth_centr_N"/>
</dbReference>
<keyword evidence="17" id="KW-0314">Glutamate biosynthesis</keyword>
<dbReference type="STRING" id="58919.A0A316Z620"/>
<keyword evidence="12" id="KW-0274">FAD</keyword>
<dbReference type="Pfam" id="PF07992">
    <property type="entry name" value="Pyr_redox_2"/>
    <property type="match status" value="1"/>
</dbReference>
<comment type="cofactor">
    <cofactor evidence="2">
        <name>FAD</name>
        <dbReference type="ChEBI" id="CHEBI:57692"/>
    </cofactor>
</comment>
<feature type="active site" description="For GATase activity" evidence="23">
    <location>
        <position position="78"/>
    </location>
</feature>
<dbReference type="InterPro" id="IPR028261">
    <property type="entry name" value="DPD_II"/>
</dbReference>
<evidence type="ECO:0000256" key="5">
    <source>
        <dbReference type="ARBA" id="ARBA00004944"/>
    </source>
</evidence>
<evidence type="ECO:0000256" key="15">
    <source>
        <dbReference type="ARBA" id="ARBA00023004"/>
    </source>
</evidence>
<evidence type="ECO:0000259" key="26">
    <source>
        <dbReference type="PROSITE" id="PS51278"/>
    </source>
</evidence>
<evidence type="ECO:0000256" key="2">
    <source>
        <dbReference type="ARBA" id="ARBA00001974"/>
    </source>
</evidence>
<dbReference type="SUPFAM" id="SSF46548">
    <property type="entry name" value="alpha-helical ferredoxin"/>
    <property type="match status" value="1"/>
</dbReference>
<dbReference type="Pfam" id="PF00310">
    <property type="entry name" value="GATase_2"/>
    <property type="match status" value="1"/>
</dbReference>
<dbReference type="InterPro" id="IPR036188">
    <property type="entry name" value="FAD/NAD-bd_sf"/>
</dbReference>
<proteinExistence type="inferred from homology"/>
<dbReference type="FunFam" id="3.40.50.720:FF:000113">
    <property type="entry name" value="Glutamate synthase [NADH], amyloplastic"/>
    <property type="match status" value="1"/>
</dbReference>
<comment type="subunit">
    <text evidence="7">Homotrimer.</text>
</comment>
<evidence type="ECO:0000256" key="14">
    <source>
        <dbReference type="ARBA" id="ARBA00023002"/>
    </source>
</evidence>
<dbReference type="InterPro" id="IPR036485">
    <property type="entry name" value="Glu_synth_asu_C_sf"/>
</dbReference>
<evidence type="ECO:0000313" key="27">
    <source>
        <dbReference type="EMBL" id="PWN96408.1"/>
    </source>
</evidence>
<keyword evidence="9" id="KW-0285">Flavoprotein</keyword>
<dbReference type="PROSITE" id="PS51278">
    <property type="entry name" value="GATASE_TYPE_2"/>
    <property type="match status" value="1"/>
</dbReference>
<dbReference type="OrthoDB" id="4327079at2759"/>
<dbReference type="FunFam" id="3.20.20.70:FF:000031">
    <property type="entry name" value="Glutamate synthase 1 [NADH]"/>
    <property type="match status" value="1"/>
</dbReference>
<dbReference type="EMBL" id="KZ819299">
    <property type="protein sequence ID" value="PWN96408.1"/>
    <property type="molecule type" value="Genomic_DNA"/>
</dbReference>
<evidence type="ECO:0000256" key="4">
    <source>
        <dbReference type="ARBA" id="ARBA00004909"/>
    </source>
</evidence>
<evidence type="ECO:0000256" key="11">
    <source>
        <dbReference type="ARBA" id="ARBA00022723"/>
    </source>
</evidence>
<comment type="pathway">
    <text evidence="3">Energy metabolism; nitrogen metabolism.</text>
</comment>
<evidence type="ECO:0000256" key="10">
    <source>
        <dbReference type="ARBA" id="ARBA00022643"/>
    </source>
</evidence>
<dbReference type="PANTHER" id="PTHR43100:SF1">
    <property type="entry name" value="GLUTAMATE SYNTHASE [NADPH] SMALL CHAIN"/>
    <property type="match status" value="1"/>
</dbReference>
<dbReference type="FunFam" id="3.60.20.10:FF:000001">
    <property type="entry name" value="Glutamate synthase, large subunit"/>
    <property type="match status" value="1"/>
</dbReference>
<dbReference type="Gene3D" id="3.60.20.10">
    <property type="entry name" value="Glutamine Phosphoribosylpyrophosphate, subunit 1, domain 1"/>
    <property type="match status" value="1"/>
</dbReference>
<dbReference type="GO" id="GO:0005506">
    <property type="term" value="F:iron ion binding"/>
    <property type="evidence" value="ECO:0007669"/>
    <property type="project" value="InterPro"/>
</dbReference>
<dbReference type="RefSeq" id="XP_025596687.1">
    <property type="nucleotide sequence ID" value="XM_025745421.1"/>
</dbReference>
<name>A0A316Z620_9BASI</name>
<dbReference type="Pfam" id="PF14691">
    <property type="entry name" value="Fer4_20"/>
    <property type="match status" value="1"/>
</dbReference>
<evidence type="ECO:0000256" key="25">
    <source>
        <dbReference type="SAM" id="MobiDB-lite"/>
    </source>
</evidence>
<accession>A0A316Z620</accession>
<dbReference type="FunFam" id="2.160.20.60:FF:000001">
    <property type="entry name" value="Glutamate synthase, large subunit"/>
    <property type="match status" value="1"/>
</dbReference>
<evidence type="ECO:0000256" key="22">
    <source>
        <dbReference type="ARBA" id="ARBA00068518"/>
    </source>
</evidence>
<dbReference type="Pfam" id="PF01493">
    <property type="entry name" value="GXGXG"/>
    <property type="match status" value="1"/>
</dbReference>
<evidence type="ECO:0000256" key="9">
    <source>
        <dbReference type="ARBA" id="ARBA00022630"/>
    </source>
</evidence>